<comment type="caution">
    <text evidence="6">The sequence shown here is derived from an EMBL/GenBank/DDBJ whole genome shotgun (WGS) entry which is preliminary data.</text>
</comment>
<evidence type="ECO:0000256" key="5">
    <source>
        <dbReference type="SAM" id="MobiDB-lite"/>
    </source>
</evidence>
<reference evidence="6" key="1">
    <citation type="submission" date="2023-07" db="EMBL/GenBank/DDBJ databases">
        <authorList>
            <person name="Stuckert A."/>
        </authorList>
    </citation>
    <scope>NUCLEOTIDE SEQUENCE</scope>
</reference>
<evidence type="ECO:0000313" key="7">
    <source>
        <dbReference type="Proteomes" id="UP001176940"/>
    </source>
</evidence>
<dbReference type="Proteomes" id="UP001176940">
    <property type="component" value="Unassembled WGS sequence"/>
</dbReference>
<keyword evidence="3" id="KW-0804">Transcription</keyword>
<name>A0ABN9LN59_9NEOB</name>
<feature type="compositionally biased region" description="Basic and acidic residues" evidence="5">
    <location>
        <begin position="224"/>
        <end position="233"/>
    </location>
</feature>
<organism evidence="6 7">
    <name type="scientific">Ranitomeya imitator</name>
    <name type="common">mimic poison frog</name>
    <dbReference type="NCBI Taxonomy" id="111125"/>
    <lineage>
        <taxon>Eukaryota</taxon>
        <taxon>Metazoa</taxon>
        <taxon>Chordata</taxon>
        <taxon>Craniata</taxon>
        <taxon>Vertebrata</taxon>
        <taxon>Euteleostomi</taxon>
        <taxon>Amphibia</taxon>
        <taxon>Batrachia</taxon>
        <taxon>Anura</taxon>
        <taxon>Neobatrachia</taxon>
        <taxon>Hyloidea</taxon>
        <taxon>Dendrobatidae</taxon>
        <taxon>Dendrobatinae</taxon>
        <taxon>Ranitomeya</taxon>
    </lineage>
</organism>
<evidence type="ECO:0000313" key="6">
    <source>
        <dbReference type="EMBL" id="CAJ0944013.1"/>
    </source>
</evidence>
<feature type="region of interest" description="Disordered" evidence="5">
    <location>
        <begin position="305"/>
        <end position="332"/>
    </location>
</feature>
<dbReference type="PANTHER" id="PTHR13408:SF0">
    <property type="entry name" value="DNA-DIRECTED RNA POLYMERASE III SUBUNIT RPC4"/>
    <property type="match status" value="1"/>
</dbReference>
<dbReference type="PANTHER" id="PTHR13408">
    <property type="entry name" value="DNA-DIRECTED RNA POLYMERASE III"/>
    <property type="match status" value="1"/>
</dbReference>
<keyword evidence="4" id="KW-0539">Nucleus</keyword>
<keyword evidence="2" id="KW-0240">DNA-directed RNA polymerase</keyword>
<dbReference type="Pfam" id="PF05132">
    <property type="entry name" value="RNA_pol_Rpc4"/>
    <property type="match status" value="1"/>
</dbReference>
<dbReference type="InterPro" id="IPR007811">
    <property type="entry name" value="RPC4"/>
</dbReference>
<evidence type="ECO:0000256" key="3">
    <source>
        <dbReference type="ARBA" id="ARBA00023163"/>
    </source>
</evidence>
<feature type="region of interest" description="Disordered" evidence="5">
    <location>
        <begin position="105"/>
        <end position="128"/>
    </location>
</feature>
<dbReference type="EMBL" id="CAUEEQ010021957">
    <property type="protein sequence ID" value="CAJ0944013.1"/>
    <property type="molecule type" value="Genomic_DNA"/>
</dbReference>
<evidence type="ECO:0008006" key="8">
    <source>
        <dbReference type="Google" id="ProtNLM"/>
    </source>
</evidence>
<sequence>MTYKSIHNLSPPYICDLVSWYLPTATSDPHLLLYSPLISSSHNRIQDFSRPSPLLWNPLPQHIRLSPTIETFKKNLKTHLFRQAYNLQMSDGKNDPTPGVPRTTIGGARGLVGRRPSAPVTPGRLPSIRSRDLTLGGVRKKTFAPNIIGRKIKEEPKEEVSVKVERTDRNRDRRDGSGRGRGRPQVIQSHSIFEQGPAEQLKKKTAWEGPSDSGDLGPSHIINIKREKRETEEETKQILLMLENDKFLDDPGLRNDAQNRPVQLPLAHSGWLFRDEEEEEDTKPMTGLLKEEKMEVEASTVKVKEEPMEDDEGTLKTGVPPGKAPAVKKPPEKKDISLPELLESLQVSGEDTLFFMQLPDTLPGQPPTQDSRPVRTEVQGEDGHMLLVKDKSQEANAADESCSLNDLSEGQIGKLVMRKSGKVQLILGKVTLDVNMGTSCSFLQELVAVSVGEARRGEMMVLGHVQHKLVCSPDFASLLEGRHR</sequence>
<feature type="region of interest" description="Disordered" evidence="5">
    <location>
        <begin position="156"/>
        <end position="233"/>
    </location>
</feature>
<comment type="subcellular location">
    <subcellularLocation>
        <location evidence="1">Nucleus</location>
    </subcellularLocation>
</comment>
<accession>A0ABN9LN59</accession>
<evidence type="ECO:0000256" key="2">
    <source>
        <dbReference type="ARBA" id="ARBA00022478"/>
    </source>
</evidence>
<evidence type="ECO:0000256" key="4">
    <source>
        <dbReference type="ARBA" id="ARBA00023242"/>
    </source>
</evidence>
<evidence type="ECO:0000256" key="1">
    <source>
        <dbReference type="ARBA" id="ARBA00004123"/>
    </source>
</evidence>
<feature type="compositionally biased region" description="Basic and acidic residues" evidence="5">
    <location>
        <begin position="156"/>
        <end position="178"/>
    </location>
</feature>
<feature type="compositionally biased region" description="Low complexity" evidence="5">
    <location>
        <begin position="318"/>
        <end position="327"/>
    </location>
</feature>
<gene>
    <name evidence="6" type="ORF">RIMI_LOCUS10224382</name>
</gene>
<protein>
    <recommendedName>
        <fullName evidence="8">DNA-directed RNA polymerase III subunit RPC4</fullName>
    </recommendedName>
</protein>
<proteinExistence type="predicted"/>
<keyword evidence="7" id="KW-1185">Reference proteome</keyword>